<feature type="transmembrane region" description="Helical" evidence="4">
    <location>
        <begin position="1200"/>
        <end position="1228"/>
    </location>
</feature>
<evidence type="ECO:0000256" key="2">
    <source>
        <dbReference type="ARBA" id="ARBA00023157"/>
    </source>
</evidence>
<dbReference type="SMART" id="SM00408">
    <property type="entry name" value="IGc2"/>
    <property type="match status" value="7"/>
</dbReference>
<dbReference type="InterPro" id="IPR036116">
    <property type="entry name" value="FN3_sf"/>
</dbReference>
<dbReference type="InterPro" id="IPR007110">
    <property type="entry name" value="Ig-like_dom"/>
</dbReference>
<dbReference type="PROSITE" id="PS50853">
    <property type="entry name" value="FN3"/>
    <property type="match status" value="4"/>
</dbReference>
<feature type="domain" description="Ig-like" evidence="6">
    <location>
        <begin position="340"/>
        <end position="411"/>
    </location>
</feature>
<dbReference type="InterPro" id="IPR013783">
    <property type="entry name" value="Ig-like_fold"/>
</dbReference>
<evidence type="ECO:0000259" key="6">
    <source>
        <dbReference type="PROSITE" id="PS50835"/>
    </source>
</evidence>
<feature type="region of interest" description="Disordered" evidence="3">
    <location>
        <begin position="1307"/>
        <end position="1332"/>
    </location>
</feature>
<dbReference type="PROSITE" id="PS50835">
    <property type="entry name" value="IG_LIKE"/>
    <property type="match status" value="8"/>
</dbReference>
<feature type="compositionally biased region" description="Low complexity" evidence="3">
    <location>
        <begin position="1396"/>
        <end position="1410"/>
    </location>
</feature>
<dbReference type="Pfam" id="PF07679">
    <property type="entry name" value="I-set"/>
    <property type="match status" value="4"/>
</dbReference>
<dbReference type="PANTHER" id="PTHR44170:SF6">
    <property type="entry name" value="CONTACTIN"/>
    <property type="match status" value="1"/>
</dbReference>
<evidence type="ECO:0000256" key="1">
    <source>
        <dbReference type="ARBA" id="ARBA00022737"/>
    </source>
</evidence>
<evidence type="ECO:0000256" key="3">
    <source>
        <dbReference type="SAM" id="MobiDB-lite"/>
    </source>
</evidence>
<feature type="domain" description="Ig-like" evidence="6">
    <location>
        <begin position="696"/>
        <end position="780"/>
    </location>
</feature>
<keyword evidence="5" id="KW-0732">Signal</keyword>
<feature type="domain" description="Fibronectin type-III" evidence="7">
    <location>
        <begin position="882"/>
        <end position="981"/>
    </location>
</feature>
<dbReference type="SUPFAM" id="SSF48726">
    <property type="entry name" value="Immunoglobulin"/>
    <property type="match status" value="7"/>
</dbReference>
<dbReference type="CDD" id="cd00063">
    <property type="entry name" value="FN3"/>
    <property type="match status" value="4"/>
</dbReference>
<feature type="signal peptide" evidence="5">
    <location>
        <begin position="1"/>
        <end position="17"/>
    </location>
</feature>
<dbReference type="GeneID" id="136810006"/>
<feature type="domain" description="Ig-like" evidence="6">
    <location>
        <begin position="594"/>
        <end position="693"/>
    </location>
</feature>
<dbReference type="GO" id="GO:0016020">
    <property type="term" value="C:membrane"/>
    <property type="evidence" value="ECO:0007669"/>
    <property type="project" value="UniProtKB-SubCell"/>
</dbReference>
<feature type="domain" description="Ig-like" evidence="6">
    <location>
        <begin position="36"/>
        <end position="99"/>
    </location>
</feature>
<dbReference type="Gene3D" id="2.60.40.10">
    <property type="entry name" value="Immunoglobulins"/>
    <property type="match status" value="12"/>
</dbReference>
<feature type="domain" description="Ig-like" evidence="6">
    <location>
        <begin position="415"/>
        <end position="495"/>
    </location>
</feature>
<evidence type="ECO:0000313" key="9">
    <source>
        <dbReference type="Proteomes" id="UP000594262"/>
    </source>
</evidence>
<organism evidence="8 9">
    <name type="scientific">Clytia hemisphaerica</name>
    <dbReference type="NCBI Taxonomy" id="252671"/>
    <lineage>
        <taxon>Eukaryota</taxon>
        <taxon>Metazoa</taxon>
        <taxon>Cnidaria</taxon>
        <taxon>Hydrozoa</taxon>
        <taxon>Hydroidolina</taxon>
        <taxon>Leptothecata</taxon>
        <taxon>Obeliida</taxon>
        <taxon>Clytiidae</taxon>
        <taxon>Clytia</taxon>
    </lineage>
</organism>
<feature type="chain" id="PRO_5029846767" evidence="5">
    <location>
        <begin position="18"/>
        <end position="1475"/>
    </location>
</feature>
<dbReference type="InterPro" id="IPR013098">
    <property type="entry name" value="Ig_I-set"/>
</dbReference>
<dbReference type="SMART" id="SM00409">
    <property type="entry name" value="IG"/>
    <property type="match status" value="8"/>
</dbReference>
<reference evidence="8" key="1">
    <citation type="submission" date="2021-01" db="UniProtKB">
        <authorList>
            <consortium name="EnsemblMetazoa"/>
        </authorList>
    </citation>
    <scope>IDENTIFICATION</scope>
</reference>
<dbReference type="Proteomes" id="UP000594262">
    <property type="component" value="Unplaced"/>
</dbReference>
<evidence type="ECO:0000259" key="7">
    <source>
        <dbReference type="PROSITE" id="PS50853"/>
    </source>
</evidence>
<dbReference type="EnsemblMetazoa" id="CLYHEMT023385.1">
    <property type="protein sequence ID" value="CLYHEMP023385.1"/>
    <property type="gene ID" value="CLYHEMG023385"/>
</dbReference>
<dbReference type="PANTHER" id="PTHR44170">
    <property type="entry name" value="PROTEIN SIDEKICK"/>
    <property type="match status" value="1"/>
</dbReference>
<evidence type="ECO:0000256" key="4">
    <source>
        <dbReference type="SAM" id="Phobius"/>
    </source>
</evidence>
<keyword evidence="2" id="KW-1015">Disulfide bond</keyword>
<dbReference type="InterPro" id="IPR003598">
    <property type="entry name" value="Ig_sub2"/>
</dbReference>
<dbReference type="SUPFAM" id="SSF49265">
    <property type="entry name" value="Fibronectin type III"/>
    <property type="match status" value="2"/>
</dbReference>
<keyword evidence="4" id="KW-0472">Membrane</keyword>
<keyword evidence="4" id="KW-1133">Transmembrane helix</keyword>
<keyword evidence="9" id="KW-1185">Reference proteome</keyword>
<feature type="domain" description="Ig-like" evidence="6">
    <location>
        <begin position="144"/>
        <end position="220"/>
    </location>
</feature>
<dbReference type="RefSeq" id="XP_066922678.1">
    <property type="nucleotide sequence ID" value="XM_067066577.1"/>
</dbReference>
<evidence type="ECO:0000313" key="8">
    <source>
        <dbReference type="EnsemblMetazoa" id="CLYHEMP023385.1"/>
    </source>
</evidence>
<feature type="domain" description="Fibronectin type-III" evidence="7">
    <location>
        <begin position="1081"/>
        <end position="1173"/>
    </location>
</feature>
<keyword evidence="1" id="KW-0677">Repeat</keyword>
<sequence length="1475" mass="165677">MLLIVLFISFLTEETLAQQGILGFTIQPQDRIIILGTRNVSIPCNATSNSTSGTVIILWKHNQTTITDYTNKHFMKDQNGSIVFEQFLQRDVGTYQCVAILYRENIKQKQIESRLARIQAAYIGQRFQYASSDLKIKISSTGHIQCITPASIPLPKISWYKDRKALTGYNNQSQLLGDGKSLTITLELSNFGLNNVGTYQCKAENELLGITRESHLINVTLKAEKSSPYFLHQPTPLTVVRFLSGMFDCVILGEPMPSIQWFKGNTRLQNNNHYQILSNGSLIVRDAIETMEGLYKCVGSNFYASITSVPVQLTVAFIDYDFKLNPESFKITLLHRDLILNCIPPKSHPLNPQIEWSFNHNDLGISERHQLLANGSLLIQNVTRSDEGSYFCMATNSFTKETRSSTNSNVTVYVPPTISTSTRIKVKVGDAIMITCQASGIPTPSITISRKYENGTVLEKSNSFVVLSATVEDKGIYLCRAESDAGEAKVNISLSVLVPPYIGIPLKNQTAVYKQTSQTEFTCSIKGQPKPLIHWMFRGQPLQEFKNKISFAIRNESLTLDHVDKVYEGWFECYGTNEVGNISSSAFLKVYERPVLLNSSASSVEIPHFGNATLFCQVQGDPKPHIQWTFNNRSSIPHSIITKTISYTKNRTYFSESQLQLSHVTYELHHGMFECVVENLYGRVVQQIQVSVSVLPIIKEFTATSAFKQNTSLSVICLVHGSPSPIIKLFHDGNVVLTRQPSTPYESALRWNVTLLDSTNAGVYTCKAENKFGVADKNLSVLVKVTPDRPILFNLTAISSRSLYISWNEPFDGHSNITHFILQITNQTHASTGWWNYKVETTSYSIDNLIPYMKYDVMVQAVNVIGSSEYSVAKEVVTFPSEPSRIEHLLATHNTSRSVTLQWRSPALPNGPIDFYQISSNVCQTLTIASAKVEFTLHDHVVDGLVPFTMYFFQMRAGNKWRGDVLWSEFSDEVRVRTAGEAPVAMVTNITIHNLTSTSFVIQYQLSNVETMYGQFKGIHLRLVSSSQISHQMDTLDTWFLFENLLPYTVYDLQIAVRNHVGLGNYTGPFAITTAPSVPGKVENITATEINITTVHIAWQPPLRKNGVIELYKLSITSDKKSNEVSVYMTNVTHVYSSNFTSNTTYIIHVIAQTSVGFGEQSDGIHITISKEFQGLLPTPITTLSPPIPSRSRSWLDREYLVVIMAVSALAVFLLLALFVICCIRWYFNKKEKVKNRWEVNPYYGNNNTEQEQVVGNKFTKKRRGSFNTITSTVVLKEYQQQKDQHFDDFIWDDNTVNDIFDGSSIEPDYARPITPQSRPPPSVSSDGDRAVYSCVDPYQGRSIDLSPLVRLKGMNKNKRHPKIPASLRMSPIKIAKSPAKDPLPPATVHVNHQASAQSSDYSTSLSSGSWQNSRSTNIPSSETSSISRLDIGDMYDRVAKQPHTKQRGRQETRYADIVPLPHGELGVRNYDTQY</sequence>
<proteinExistence type="predicted"/>
<feature type="region of interest" description="Disordered" evidence="3">
    <location>
        <begin position="1393"/>
        <end position="1430"/>
    </location>
</feature>
<evidence type="ECO:0000256" key="5">
    <source>
        <dbReference type="SAM" id="SignalP"/>
    </source>
</evidence>
<dbReference type="Pfam" id="PF00041">
    <property type="entry name" value="fn3"/>
    <property type="match status" value="3"/>
</dbReference>
<keyword evidence="4" id="KW-0812">Transmembrane</keyword>
<dbReference type="CDD" id="cd00096">
    <property type="entry name" value="Ig"/>
    <property type="match status" value="2"/>
</dbReference>
<dbReference type="SMART" id="SM00060">
    <property type="entry name" value="FN3"/>
    <property type="match status" value="4"/>
</dbReference>
<accession>A0A7M5XJN8</accession>
<dbReference type="InterPro" id="IPR003599">
    <property type="entry name" value="Ig_sub"/>
</dbReference>
<protein>
    <submittedName>
        <fullName evidence="8">Uncharacterized protein</fullName>
    </submittedName>
</protein>
<dbReference type="OrthoDB" id="5988169at2759"/>
<feature type="domain" description="Fibronectin type-III" evidence="7">
    <location>
        <begin position="786"/>
        <end position="881"/>
    </location>
</feature>
<dbReference type="InterPro" id="IPR036179">
    <property type="entry name" value="Ig-like_dom_sf"/>
</dbReference>
<feature type="domain" description="Ig-like" evidence="6">
    <location>
        <begin position="499"/>
        <end position="589"/>
    </location>
</feature>
<name>A0A7M5XJN8_9CNID</name>
<feature type="domain" description="Fibronectin type-III" evidence="7">
    <location>
        <begin position="986"/>
        <end position="1077"/>
    </location>
</feature>
<feature type="domain" description="Ig-like" evidence="6">
    <location>
        <begin position="228"/>
        <end position="314"/>
    </location>
</feature>
<dbReference type="GO" id="GO:0098609">
    <property type="term" value="P:cell-cell adhesion"/>
    <property type="evidence" value="ECO:0007669"/>
    <property type="project" value="TreeGrafter"/>
</dbReference>
<dbReference type="Pfam" id="PF13927">
    <property type="entry name" value="Ig_3"/>
    <property type="match status" value="2"/>
</dbReference>
<dbReference type="InterPro" id="IPR003961">
    <property type="entry name" value="FN3_dom"/>
</dbReference>
<feature type="compositionally biased region" description="Polar residues" evidence="3">
    <location>
        <begin position="1411"/>
        <end position="1428"/>
    </location>
</feature>